<dbReference type="Proteomes" id="UP000576225">
    <property type="component" value="Unassembled WGS sequence"/>
</dbReference>
<dbReference type="InterPro" id="IPR041147">
    <property type="entry name" value="GH38_C"/>
</dbReference>
<dbReference type="Pfam" id="PF01074">
    <property type="entry name" value="Glyco_hydro_38N"/>
    <property type="match status" value="1"/>
</dbReference>
<evidence type="ECO:0000313" key="7">
    <source>
        <dbReference type="Proteomes" id="UP000576225"/>
    </source>
</evidence>
<dbReference type="Pfam" id="PF07748">
    <property type="entry name" value="Glyco_hydro_38C"/>
    <property type="match status" value="1"/>
</dbReference>
<reference evidence="6 7" key="1">
    <citation type="submission" date="2020-04" db="EMBL/GenBank/DDBJ databases">
        <authorList>
            <person name="Hitch T.C.A."/>
            <person name="Wylensek D."/>
            <person name="Clavel T."/>
        </authorList>
    </citation>
    <scope>NUCLEOTIDE SEQUENCE [LARGE SCALE GENOMIC DNA]</scope>
    <source>
        <strain evidence="6 7">COR2-253-APC-1A</strain>
    </source>
</reference>
<accession>A0A848B3H0</accession>
<dbReference type="Gene3D" id="3.20.110.10">
    <property type="entry name" value="Glycoside hydrolase 38, N terminal domain"/>
    <property type="match status" value="1"/>
</dbReference>
<dbReference type="GO" id="GO:0006013">
    <property type="term" value="P:mannose metabolic process"/>
    <property type="evidence" value="ECO:0007669"/>
    <property type="project" value="InterPro"/>
</dbReference>
<dbReference type="FunFam" id="1.20.1270.50:FF:000004">
    <property type="entry name" value="alpha-mannosidase 2C1 isoform X1"/>
    <property type="match status" value="1"/>
</dbReference>
<name>A0A848B3H0_9BACT</name>
<gene>
    <name evidence="6" type="ORF">HF882_22310</name>
</gene>
<dbReference type="InterPro" id="IPR011330">
    <property type="entry name" value="Glyco_hydro/deAcase_b/a-brl"/>
</dbReference>
<dbReference type="EMBL" id="JABAEW010000103">
    <property type="protein sequence ID" value="NMD89323.1"/>
    <property type="molecule type" value="Genomic_DNA"/>
</dbReference>
<dbReference type="InterPro" id="IPR027291">
    <property type="entry name" value="Glyco_hydro_38_N_sf"/>
</dbReference>
<dbReference type="Gene3D" id="2.60.40.2220">
    <property type="match status" value="1"/>
</dbReference>
<dbReference type="SUPFAM" id="SSF88688">
    <property type="entry name" value="Families 57/38 glycoside transferase middle domain"/>
    <property type="match status" value="1"/>
</dbReference>
<dbReference type="Pfam" id="PF17677">
    <property type="entry name" value="Glyco_hydro38C2"/>
    <property type="match status" value="1"/>
</dbReference>
<keyword evidence="2" id="KW-0479">Metal-binding</keyword>
<dbReference type="GO" id="GO:0030246">
    <property type="term" value="F:carbohydrate binding"/>
    <property type="evidence" value="ECO:0007669"/>
    <property type="project" value="InterPro"/>
</dbReference>
<dbReference type="SMART" id="SM00872">
    <property type="entry name" value="Alpha-mann_mid"/>
    <property type="match status" value="1"/>
</dbReference>
<evidence type="ECO:0000256" key="2">
    <source>
        <dbReference type="ARBA" id="ARBA00022723"/>
    </source>
</evidence>
<dbReference type="GO" id="GO:0004559">
    <property type="term" value="F:alpha-mannosidase activity"/>
    <property type="evidence" value="ECO:0007669"/>
    <property type="project" value="InterPro"/>
</dbReference>
<dbReference type="InterPro" id="IPR054723">
    <property type="entry name" value="Ams1-like_N"/>
</dbReference>
<comment type="similarity">
    <text evidence="1">Belongs to the glycosyl hydrolase 38 family.</text>
</comment>
<evidence type="ECO:0000259" key="5">
    <source>
        <dbReference type="SMART" id="SM00872"/>
    </source>
</evidence>
<dbReference type="InterPro" id="IPR028995">
    <property type="entry name" value="Glyco_hydro_57/38_cen_sf"/>
</dbReference>
<comment type="caution">
    <text evidence="6">The sequence shown here is derived from an EMBL/GenBank/DDBJ whole genome shotgun (WGS) entry which is preliminary data.</text>
</comment>
<dbReference type="Gene3D" id="1.20.1270.50">
    <property type="entry name" value="Glycoside hydrolase family 38, central domain"/>
    <property type="match status" value="1"/>
</dbReference>
<evidence type="ECO:0000256" key="3">
    <source>
        <dbReference type="ARBA" id="ARBA00022801"/>
    </source>
</evidence>
<dbReference type="Pfam" id="PF09261">
    <property type="entry name" value="Alpha-mann_mid"/>
    <property type="match status" value="1"/>
</dbReference>
<organism evidence="6 7">
    <name type="scientific">Victivallis vadensis</name>
    <dbReference type="NCBI Taxonomy" id="172901"/>
    <lineage>
        <taxon>Bacteria</taxon>
        <taxon>Pseudomonadati</taxon>
        <taxon>Lentisphaerota</taxon>
        <taxon>Lentisphaeria</taxon>
        <taxon>Victivallales</taxon>
        <taxon>Victivallaceae</taxon>
        <taxon>Victivallis</taxon>
    </lineage>
</organism>
<dbReference type="SUPFAM" id="SSF74650">
    <property type="entry name" value="Galactose mutarotase-like"/>
    <property type="match status" value="1"/>
</dbReference>
<sequence>MTEKEYQLQQTRVMKFYCRLPEYFLEDARIFEGEIAVSTGPIAYEQRQSLRYEAISEGMPWGKLWDSAWIHLAGEFPESWKDREVIFQLNVGGEGLLFDAQGVPFYSITNTSSLVRHYRKEYVQFGSCTTPGKFELWLEAAANGLFGREEDPDYPDQHGDFGSIRKLRYGLFRREVWALALDLEVLMSLLHFPHTAGDFGFPETPAFPEGSAREKQLMRILSRAVDCFAGNPENATVARAILAEALQTPALASAMTVTAIGHAHIDTGWLWPVRESVRKAARTFASQLMLMERYPDYVFGASQPQHYLFIKENYPALYEKIKQRVAEGRWELQGGMWVECDCNLASGEAIIRQFLHGKNFFRDEFGIEVKNLWLPDVFGYSAALPQIIRKCGCDRFLTQKLSWNQSNKFPHHCFRWIGIDGTSILSFFPPEDNYNATLVPEMLNYGVNNFSENDTIPEIISLFGIGDGGGGPKEEYLERGIRCANLEGCPKVRFGRADEFLERLGKYEKELPAWHGELYLELHRGTLTTQAEVKRNNRRCEEMLIAVEKLYAGRDLKEYPARELDRLWKLLLLNQFHDILPGSSIAPVYERTRKEHQDILESCAKLMAALKDKSDCMTFVNTLGTPYHGLVKVPGKEGWLPLTLAPHESRTLHTFDSENIVCLREDRVLENEFLRAEFSMAGELVSLIEKSSNREMLSAPANVLKLYHDRPNANDAWDIDSFYVNEELADAVWCTKITPAKSGSLWSELTLEFAIGDSTLRQTVRLAKGAKELIFATTVNWQEEHRLLRVEFPTSIHNGKANFDIQYGFLERPIHRNTSWEEAKFEVCQHQYCDLADSAGGLALLNDCKYGVSVHENIIGMSLLRAPTYPDKTADRGEHEFTYALMPHTGDFREAGVREAAASLNRPPLMIAGGLKAWKLPVKLETFSGSVVLEVVKKAEKEDALVVRCVERHGRFGRCEIHFDAPYRTITECDMLEWNPVGKAMKSGAEVSFRPFEIKTFLIK</sequence>
<dbReference type="CDD" id="cd10789">
    <property type="entry name" value="GH38N_AMII_ER_cytosolic"/>
    <property type="match status" value="1"/>
</dbReference>
<evidence type="ECO:0000256" key="1">
    <source>
        <dbReference type="ARBA" id="ARBA00009792"/>
    </source>
</evidence>
<dbReference type="FunFam" id="3.20.110.10:FF:000002">
    <property type="entry name" value="alpha-mannosidase 2C1 isoform X1"/>
    <property type="match status" value="1"/>
</dbReference>
<dbReference type="Gene3D" id="2.70.98.30">
    <property type="entry name" value="Golgi alpha-mannosidase II, domain 4"/>
    <property type="match status" value="1"/>
</dbReference>
<dbReference type="GO" id="GO:0046872">
    <property type="term" value="F:metal ion binding"/>
    <property type="evidence" value="ECO:0007669"/>
    <property type="project" value="UniProtKB-KW"/>
</dbReference>
<dbReference type="InterPro" id="IPR011013">
    <property type="entry name" value="Gal_mutarotase_sf_dom"/>
</dbReference>
<dbReference type="InterPro" id="IPR000602">
    <property type="entry name" value="Glyco_hydro_38_N"/>
</dbReference>
<protein>
    <submittedName>
        <fullName evidence="6">Alpha-mannosidase</fullName>
    </submittedName>
</protein>
<dbReference type="InterPro" id="IPR011682">
    <property type="entry name" value="Glyco_hydro_38_C"/>
</dbReference>
<dbReference type="GO" id="GO:0009313">
    <property type="term" value="P:oligosaccharide catabolic process"/>
    <property type="evidence" value="ECO:0007669"/>
    <property type="project" value="TreeGrafter"/>
</dbReference>
<dbReference type="AlphaFoldDB" id="A0A848B3H0"/>
<keyword evidence="3" id="KW-0378">Hydrolase</keyword>
<evidence type="ECO:0000313" key="6">
    <source>
        <dbReference type="EMBL" id="NMD89323.1"/>
    </source>
</evidence>
<dbReference type="InterPro" id="IPR015341">
    <property type="entry name" value="Glyco_hydro_38_cen"/>
</dbReference>
<keyword evidence="4" id="KW-0326">Glycosidase</keyword>
<dbReference type="PANTHER" id="PTHR46017:SF1">
    <property type="entry name" value="ALPHA-MANNOSIDASE 2C1"/>
    <property type="match status" value="1"/>
</dbReference>
<dbReference type="RefSeq" id="WP_168964227.1">
    <property type="nucleotide sequence ID" value="NZ_JABAEW010000103.1"/>
</dbReference>
<evidence type="ECO:0000256" key="4">
    <source>
        <dbReference type="ARBA" id="ARBA00023295"/>
    </source>
</evidence>
<feature type="domain" description="Glycoside hydrolase family 38 central" evidence="5">
    <location>
        <begin position="521"/>
        <end position="596"/>
    </location>
</feature>
<proteinExistence type="inferred from homology"/>
<dbReference type="PANTHER" id="PTHR46017">
    <property type="entry name" value="ALPHA-MANNOSIDASE 2C1"/>
    <property type="match status" value="1"/>
</dbReference>
<dbReference type="InterPro" id="IPR037094">
    <property type="entry name" value="Glyco_hydro_38_cen_sf"/>
</dbReference>
<dbReference type="Pfam" id="PF22907">
    <property type="entry name" value="Ams1-like_1st"/>
    <property type="match status" value="1"/>
</dbReference>
<dbReference type="SUPFAM" id="SSF88713">
    <property type="entry name" value="Glycoside hydrolase/deacetylase"/>
    <property type="match status" value="1"/>
</dbReference>